<evidence type="ECO:0000313" key="2">
    <source>
        <dbReference type="EMBL" id="THU69329.1"/>
    </source>
</evidence>
<dbReference type="AlphaFoldDB" id="A0A4S8K3G5"/>
<feature type="region of interest" description="Disordered" evidence="1">
    <location>
        <begin position="75"/>
        <end position="108"/>
    </location>
</feature>
<comment type="caution">
    <text evidence="2">The sequence shown here is derived from an EMBL/GenBank/DDBJ whole genome shotgun (WGS) entry which is preliminary data.</text>
</comment>
<feature type="compositionally biased region" description="Basic residues" evidence="1">
    <location>
        <begin position="97"/>
        <end position="108"/>
    </location>
</feature>
<protein>
    <submittedName>
        <fullName evidence="2">Uncharacterized protein</fullName>
    </submittedName>
</protein>
<accession>A0A4S8K3G5</accession>
<reference evidence="2 3" key="1">
    <citation type="journal article" date="2019" name="Nat. Plants">
        <title>Genome sequencing of Musa balbisiana reveals subgenome evolution and function divergence in polyploid bananas.</title>
        <authorList>
            <person name="Yao X."/>
        </authorList>
    </citation>
    <scope>NUCLEOTIDE SEQUENCE [LARGE SCALE GENOMIC DNA]</scope>
    <source>
        <strain evidence="3">cv. DH-PKW</strain>
        <tissue evidence="2">Leaves</tissue>
    </source>
</reference>
<gene>
    <name evidence="2" type="ORF">C4D60_Mb08t13290</name>
</gene>
<sequence>MDGYKFLLNPFVFPSHGNQDSTHYKIPVVPPHHILPCSSPDPVAKLFSLPCCRWIRGVENGLDVPHGMRPAVVVGSRSKDDEQELDDMKTQQLRTRTNGRRKQSSRNL</sequence>
<dbReference type="Proteomes" id="UP000317650">
    <property type="component" value="Chromosome 8"/>
</dbReference>
<proteinExistence type="predicted"/>
<dbReference type="EMBL" id="PYDT01000002">
    <property type="protein sequence ID" value="THU69329.1"/>
    <property type="molecule type" value="Genomic_DNA"/>
</dbReference>
<keyword evidence="3" id="KW-1185">Reference proteome</keyword>
<name>A0A4S8K3G5_MUSBA</name>
<evidence type="ECO:0000313" key="3">
    <source>
        <dbReference type="Proteomes" id="UP000317650"/>
    </source>
</evidence>
<organism evidence="2 3">
    <name type="scientific">Musa balbisiana</name>
    <name type="common">Banana</name>
    <dbReference type="NCBI Taxonomy" id="52838"/>
    <lineage>
        <taxon>Eukaryota</taxon>
        <taxon>Viridiplantae</taxon>
        <taxon>Streptophyta</taxon>
        <taxon>Embryophyta</taxon>
        <taxon>Tracheophyta</taxon>
        <taxon>Spermatophyta</taxon>
        <taxon>Magnoliopsida</taxon>
        <taxon>Liliopsida</taxon>
        <taxon>Zingiberales</taxon>
        <taxon>Musaceae</taxon>
        <taxon>Musa</taxon>
    </lineage>
</organism>
<evidence type="ECO:0000256" key="1">
    <source>
        <dbReference type="SAM" id="MobiDB-lite"/>
    </source>
</evidence>